<sequence>MVENLLDNDDYDAVIALTDVYTGTNDFQNAADAKAKITNWVGNNPRFYPHTALHDFEAWLIPYWDTIQKLAKHNLSAPSGSPERVNHNNPPAERIKDIFRRGKCSRHYNKPIDGKAILKNNDLMDAIQACPELKAFVNRIIFLCDETKVIP</sequence>
<dbReference type="AlphaFoldDB" id="A0AAU8JG92"/>
<organism evidence="1">
    <name type="scientific">Planktothricoides raciborskii GIHE-MW2</name>
    <dbReference type="NCBI Taxonomy" id="2792601"/>
    <lineage>
        <taxon>Bacteria</taxon>
        <taxon>Bacillati</taxon>
        <taxon>Cyanobacteriota</taxon>
        <taxon>Cyanophyceae</taxon>
        <taxon>Oscillatoriophycideae</taxon>
        <taxon>Oscillatoriales</taxon>
        <taxon>Oscillatoriaceae</taxon>
        <taxon>Planktothricoides</taxon>
    </lineage>
</organism>
<accession>A0AAU8JG92</accession>
<reference evidence="1" key="1">
    <citation type="submission" date="2024-07" db="EMBL/GenBank/DDBJ databases">
        <authorList>
            <person name="Kim Y.J."/>
            <person name="Jeong J.Y."/>
        </authorList>
    </citation>
    <scope>NUCLEOTIDE SEQUENCE</scope>
    <source>
        <strain evidence="1">GIHE-MW2</strain>
    </source>
</reference>
<dbReference type="Pfam" id="PF14103">
    <property type="entry name" value="DUF4276"/>
    <property type="match status" value="1"/>
</dbReference>
<evidence type="ECO:0000313" key="1">
    <source>
        <dbReference type="EMBL" id="XCM37288.1"/>
    </source>
</evidence>
<name>A0AAU8JG92_9CYAN</name>
<proteinExistence type="predicted"/>
<protein>
    <submittedName>
        <fullName evidence="1">DUF4276 family protein</fullName>
    </submittedName>
</protein>
<dbReference type="EMBL" id="CP159837">
    <property type="protein sequence ID" value="XCM37288.1"/>
    <property type="molecule type" value="Genomic_DNA"/>
</dbReference>
<gene>
    <name evidence="1" type="ORF">ABWT76_000035</name>
</gene>
<dbReference type="InterPro" id="IPR025455">
    <property type="entry name" value="DUF4276"/>
</dbReference>
<dbReference type="RefSeq" id="WP_354635448.1">
    <property type="nucleotide sequence ID" value="NZ_CP159837.1"/>
</dbReference>